<dbReference type="InterPro" id="IPR000719">
    <property type="entry name" value="Prot_kinase_dom"/>
</dbReference>
<evidence type="ECO:0000313" key="11">
    <source>
        <dbReference type="Proteomes" id="UP000187735"/>
    </source>
</evidence>
<dbReference type="InterPro" id="IPR017441">
    <property type="entry name" value="Protein_kinase_ATP_BS"/>
</dbReference>
<dbReference type="STRING" id="1891926.Fuma_06334"/>
<evidence type="ECO:0000256" key="8">
    <source>
        <dbReference type="SAM" id="Phobius"/>
    </source>
</evidence>
<evidence type="ECO:0000256" key="5">
    <source>
        <dbReference type="PROSITE-ProRule" id="PRU00339"/>
    </source>
</evidence>
<dbReference type="SUPFAM" id="SSF48452">
    <property type="entry name" value="TPR-like"/>
    <property type="match status" value="2"/>
</dbReference>
<dbReference type="InterPro" id="IPR011990">
    <property type="entry name" value="TPR-like_helical_dom_sf"/>
</dbReference>
<gene>
    <name evidence="10" type="primary">pknB_31</name>
    <name evidence="10" type="ORF">Fuma_06334</name>
</gene>
<dbReference type="GO" id="GO:0005524">
    <property type="term" value="F:ATP binding"/>
    <property type="evidence" value="ECO:0007669"/>
    <property type="project" value="UniProtKB-UniRule"/>
</dbReference>
<keyword evidence="2 6" id="KW-0547">Nucleotide-binding</keyword>
<evidence type="ECO:0000256" key="1">
    <source>
        <dbReference type="ARBA" id="ARBA00022679"/>
    </source>
</evidence>
<dbReference type="AlphaFoldDB" id="A0A1P8WRH2"/>
<evidence type="ECO:0000256" key="2">
    <source>
        <dbReference type="ARBA" id="ARBA00022741"/>
    </source>
</evidence>
<keyword evidence="8" id="KW-1133">Transmembrane helix</keyword>
<keyword evidence="11" id="KW-1185">Reference proteome</keyword>
<dbReference type="Proteomes" id="UP000187735">
    <property type="component" value="Chromosome"/>
</dbReference>
<dbReference type="Pfam" id="PF13374">
    <property type="entry name" value="TPR_10"/>
    <property type="match status" value="1"/>
</dbReference>
<protein>
    <submittedName>
        <fullName evidence="10">Serine/threonine-protein kinase PknB</fullName>
        <ecNumber evidence="10">2.7.11.1</ecNumber>
    </submittedName>
</protein>
<evidence type="ECO:0000313" key="10">
    <source>
        <dbReference type="EMBL" id="APZ96661.1"/>
    </source>
</evidence>
<dbReference type="PROSITE" id="PS00108">
    <property type="entry name" value="PROTEIN_KINASE_ST"/>
    <property type="match status" value="1"/>
</dbReference>
<name>A0A1P8WRH2_9PLAN</name>
<dbReference type="Gene3D" id="1.10.510.10">
    <property type="entry name" value="Transferase(Phosphotransferase) domain 1"/>
    <property type="match status" value="1"/>
</dbReference>
<dbReference type="Gene3D" id="3.30.200.20">
    <property type="entry name" value="Phosphorylase Kinase, domain 1"/>
    <property type="match status" value="1"/>
</dbReference>
<reference evidence="10 11" key="1">
    <citation type="journal article" date="2016" name="Front. Microbiol.">
        <title>Fuerstia marisgermanicae gen. nov., sp. nov., an Unusual Member of the Phylum Planctomycetes from the German Wadden Sea.</title>
        <authorList>
            <person name="Kohn T."/>
            <person name="Heuer A."/>
            <person name="Jogler M."/>
            <person name="Vollmers J."/>
            <person name="Boedeker C."/>
            <person name="Bunk B."/>
            <person name="Rast P."/>
            <person name="Borchert D."/>
            <person name="Glockner I."/>
            <person name="Freese H.M."/>
            <person name="Klenk H.P."/>
            <person name="Overmann J."/>
            <person name="Kaster A.K."/>
            <person name="Rohde M."/>
            <person name="Wiegand S."/>
            <person name="Jogler C."/>
        </authorList>
    </citation>
    <scope>NUCLEOTIDE SEQUENCE [LARGE SCALE GENOMIC DNA]</scope>
    <source>
        <strain evidence="10 11">NH11</strain>
    </source>
</reference>
<dbReference type="InterPro" id="IPR008271">
    <property type="entry name" value="Ser/Thr_kinase_AS"/>
</dbReference>
<dbReference type="CDD" id="cd14014">
    <property type="entry name" value="STKc_PknB_like"/>
    <property type="match status" value="1"/>
</dbReference>
<dbReference type="SMART" id="SM00028">
    <property type="entry name" value="TPR"/>
    <property type="match status" value="6"/>
</dbReference>
<dbReference type="InterPro" id="IPR019734">
    <property type="entry name" value="TPR_rpt"/>
</dbReference>
<dbReference type="Pfam" id="PF00069">
    <property type="entry name" value="Pkinase"/>
    <property type="match status" value="1"/>
</dbReference>
<organism evidence="10 11">
    <name type="scientific">Fuerstiella marisgermanici</name>
    <dbReference type="NCBI Taxonomy" id="1891926"/>
    <lineage>
        <taxon>Bacteria</taxon>
        <taxon>Pseudomonadati</taxon>
        <taxon>Planctomycetota</taxon>
        <taxon>Planctomycetia</taxon>
        <taxon>Planctomycetales</taxon>
        <taxon>Planctomycetaceae</taxon>
        <taxon>Fuerstiella</taxon>
    </lineage>
</organism>
<evidence type="ECO:0000256" key="6">
    <source>
        <dbReference type="PROSITE-ProRule" id="PRU10141"/>
    </source>
</evidence>
<feature type="binding site" evidence="6">
    <location>
        <position position="133"/>
    </location>
    <ligand>
        <name>ATP</name>
        <dbReference type="ChEBI" id="CHEBI:30616"/>
    </ligand>
</feature>
<feature type="repeat" description="TPR" evidence="5">
    <location>
        <begin position="636"/>
        <end position="669"/>
    </location>
</feature>
<keyword evidence="4 6" id="KW-0067">ATP-binding</keyword>
<keyword evidence="3 10" id="KW-0418">Kinase</keyword>
<dbReference type="RefSeq" id="WP_077027643.1">
    <property type="nucleotide sequence ID" value="NZ_CP017641.1"/>
</dbReference>
<keyword evidence="8" id="KW-0812">Transmembrane</keyword>
<feature type="domain" description="Protein kinase" evidence="9">
    <location>
        <begin position="103"/>
        <end position="399"/>
    </location>
</feature>
<dbReference type="SMART" id="SM00220">
    <property type="entry name" value="S_TKc"/>
    <property type="match status" value="1"/>
</dbReference>
<dbReference type="EC" id="2.7.11.1" evidence="10"/>
<evidence type="ECO:0000256" key="3">
    <source>
        <dbReference type="ARBA" id="ARBA00022777"/>
    </source>
</evidence>
<accession>A0A1P8WRH2</accession>
<proteinExistence type="predicted"/>
<evidence type="ECO:0000256" key="7">
    <source>
        <dbReference type="SAM" id="MobiDB-lite"/>
    </source>
</evidence>
<dbReference type="PROSITE" id="PS00107">
    <property type="entry name" value="PROTEIN_KINASE_ATP"/>
    <property type="match status" value="1"/>
</dbReference>
<feature type="region of interest" description="Disordered" evidence="7">
    <location>
        <begin position="52"/>
        <end position="72"/>
    </location>
</feature>
<evidence type="ECO:0000259" key="9">
    <source>
        <dbReference type="PROSITE" id="PS50011"/>
    </source>
</evidence>
<dbReference type="PROSITE" id="PS50005">
    <property type="entry name" value="TPR"/>
    <property type="match status" value="1"/>
</dbReference>
<dbReference type="GO" id="GO:0004674">
    <property type="term" value="F:protein serine/threonine kinase activity"/>
    <property type="evidence" value="ECO:0007669"/>
    <property type="project" value="UniProtKB-EC"/>
</dbReference>
<dbReference type="InterPro" id="IPR011009">
    <property type="entry name" value="Kinase-like_dom_sf"/>
</dbReference>
<feature type="transmembrane region" description="Helical" evidence="8">
    <location>
        <begin position="426"/>
        <end position="448"/>
    </location>
</feature>
<dbReference type="OrthoDB" id="258731at2"/>
<evidence type="ECO:0000256" key="4">
    <source>
        <dbReference type="ARBA" id="ARBA00022840"/>
    </source>
</evidence>
<keyword evidence="8" id="KW-0472">Membrane</keyword>
<dbReference type="PANTHER" id="PTHR43289">
    <property type="entry name" value="MITOGEN-ACTIVATED PROTEIN KINASE KINASE KINASE 20-RELATED"/>
    <property type="match status" value="1"/>
</dbReference>
<dbReference type="SUPFAM" id="SSF56112">
    <property type="entry name" value="Protein kinase-like (PK-like)"/>
    <property type="match status" value="1"/>
</dbReference>
<keyword evidence="5" id="KW-0802">TPR repeat</keyword>
<dbReference type="PROSITE" id="PS50011">
    <property type="entry name" value="PROTEIN_KINASE_DOM"/>
    <property type="match status" value="1"/>
</dbReference>
<dbReference type="PANTHER" id="PTHR43289:SF6">
    <property type="entry name" value="SERINE_THREONINE-PROTEIN KINASE NEKL-3"/>
    <property type="match status" value="1"/>
</dbReference>
<dbReference type="KEGG" id="fmr:Fuma_06334"/>
<dbReference type="Gene3D" id="1.25.40.10">
    <property type="entry name" value="Tetratricopeptide repeat domain"/>
    <property type="match status" value="2"/>
</dbReference>
<sequence length="1027" mass="114498">MPIDPEDVARILRAIIEEPLASRSAVLDRECGADAELRRHIEGLLKEQSASDATDDTFIGSSDSDPASWSEVDESGATRFGEMPSTAIEHPLAAPSGILDGRYTLQKKIGEGGMGEVWIAQQSEPIRRSVALKLIKAGMDTRAVLVRFEQERQALALMDHPNIAKVFDAGTTPTGQPFFAMELVHGPPLTKFCDSERLSPKDRLGLFVSICQAVQHAHQKGIVHRDLKPANILVTVVDGQPVPKVIDFGVAKATAGKLTEETMVTGFGTVVGTLEYMAPEQAGTIGDDVDTRADIYSLGVVLYELLTGLRPFDGRRLRKAALSEMIRIIREDDPTRPSTALSAEESLPSLAAVRNTEPKKLMAELRGELDWVIMKCLEKSRERRYETASGLAQDIQRYLSDEPVQARPPSTGYRLQKFVSRHRSTVLASSVILICLVAGIIGTTWGLLKAKQQTGIAVLRAREAETARLGEEQQKERALLASRQAFDALDSFTSDLMVNLLGSKAQLTETERGVLQNAQQQWNVFAQSRGTSAESREIQANGAANLSLIQYRLGLDKEAEANDRKALNIRETLATEFPDNVRYRKLTAMSHQNLGGSLRGRGQRTESSRHFQQAADIFEALATDFPDETDFQVRLADSYISLGNVERDFGNWDNSRQHYLKALDLQSRLVRDFPESKDFQIGIARSHWGLAFLNKRQDRKAESTGHYQKAIAVYEDLAEATSETPESLEYRHTVAQLRREFGVMLSDSGHDDLGAEQLAMALPILQDIADQFPSMPRFQAKLAQAHRDYGQILGFLDKSSEAGSQFEKAVQISQRLTAEHATVLPYHAELGITFRMQADLMRDGEEPAEALDWYQKAIQVLTATHVQDTNYTLVRNSLCTAHRHRAETLDHLQRHKDALQDWTKVLELCSEEQRPIVQSQQADSLLRSGSVEEAISRVSELEKIENDNPAHWFNFAKLYAIASEKVPRRADEFANHAMTLLTKAVDMGFSDVEQLDTEVDLKALRKRADFQALRNRVNPVPVEDKQD</sequence>
<keyword evidence="1 10" id="KW-0808">Transferase</keyword>
<dbReference type="EMBL" id="CP017641">
    <property type="protein sequence ID" value="APZ96661.1"/>
    <property type="molecule type" value="Genomic_DNA"/>
</dbReference>